<proteinExistence type="predicted"/>
<accession>A0ABS3AVK5</accession>
<keyword evidence="2" id="KW-1185">Reference proteome</keyword>
<organism evidence="1 2">
    <name type="scientific">Sulfobacillus acidophilus</name>
    <dbReference type="NCBI Taxonomy" id="53633"/>
    <lineage>
        <taxon>Bacteria</taxon>
        <taxon>Bacillati</taxon>
        <taxon>Bacillota</taxon>
        <taxon>Clostridia</taxon>
        <taxon>Eubacteriales</taxon>
        <taxon>Clostridiales Family XVII. Incertae Sedis</taxon>
        <taxon>Sulfobacillus</taxon>
    </lineage>
</organism>
<sequence>ELHFSTYKKSCSEKHTCPNFAPFCEAESKEGFISHLLLSSEPIHGENVWKPLKDGDIVAVGSHMRFFKQFSN</sequence>
<protein>
    <submittedName>
        <fullName evidence="1">Uncharacterized protein</fullName>
    </submittedName>
</protein>
<dbReference type="Proteomes" id="UP000765003">
    <property type="component" value="Unassembled WGS sequence"/>
</dbReference>
<dbReference type="EMBL" id="JAFITA010000006">
    <property type="protein sequence ID" value="MBN4077393.1"/>
    <property type="molecule type" value="Genomic_DNA"/>
</dbReference>
<evidence type="ECO:0000313" key="1">
    <source>
        <dbReference type="EMBL" id="MBN4077393.1"/>
    </source>
</evidence>
<evidence type="ECO:0000313" key="2">
    <source>
        <dbReference type="Proteomes" id="UP000765003"/>
    </source>
</evidence>
<reference evidence="1" key="1">
    <citation type="submission" date="2021-02" db="EMBL/GenBank/DDBJ databases">
        <title>Activity-based single-cell genomes from oceanic crustal fluid captures similar information to metagenomic and metatranscriptomic surveys with orders of magnitude less sampling.</title>
        <authorList>
            <person name="D'Angelo T.S."/>
            <person name="Orcutt B.N."/>
        </authorList>
    </citation>
    <scope>NUCLEOTIDE SEQUENCE [LARGE SCALE GENOMIC DNA]</scope>
    <source>
        <strain evidence="1">AH-315-E05</strain>
    </source>
</reference>
<name>A0ABS3AVK5_9FIRM</name>
<feature type="non-terminal residue" evidence="1">
    <location>
        <position position="1"/>
    </location>
</feature>
<comment type="caution">
    <text evidence="1">The sequence shown here is derived from an EMBL/GenBank/DDBJ whole genome shotgun (WGS) entry which is preliminary data.</text>
</comment>
<gene>
    <name evidence="1" type="ORF">JYT19_00615</name>
</gene>